<keyword evidence="4 9" id="KW-0067">ATP-binding</keyword>
<evidence type="ECO:0000256" key="8">
    <source>
        <dbReference type="ARBA" id="ARBA00048988"/>
    </source>
</evidence>
<dbReference type="PANTHER" id="PTHR11070:SF3">
    <property type="entry name" value="DNA 3'-5' HELICASE"/>
    <property type="match status" value="1"/>
</dbReference>
<comment type="catalytic activity">
    <reaction evidence="8">
        <text>ATP + H2O = ADP + phosphate + H(+)</text>
        <dbReference type="Rhea" id="RHEA:13065"/>
        <dbReference type="ChEBI" id="CHEBI:15377"/>
        <dbReference type="ChEBI" id="CHEBI:15378"/>
        <dbReference type="ChEBI" id="CHEBI:30616"/>
        <dbReference type="ChEBI" id="CHEBI:43474"/>
        <dbReference type="ChEBI" id="CHEBI:456216"/>
        <dbReference type="EC" id="5.6.2.4"/>
    </reaction>
</comment>
<dbReference type="PANTHER" id="PTHR11070">
    <property type="entry name" value="UVRD / RECB / PCRA DNA HELICASE FAMILY MEMBER"/>
    <property type="match status" value="1"/>
</dbReference>
<feature type="binding site" evidence="9">
    <location>
        <begin position="26"/>
        <end position="33"/>
    </location>
    <ligand>
        <name>ATP</name>
        <dbReference type="ChEBI" id="CHEBI:30616"/>
    </ligand>
</feature>
<comment type="catalytic activity">
    <reaction evidence="6">
        <text>Couples ATP hydrolysis with the unwinding of duplex DNA by translocating in the 3'-5' direction.</text>
        <dbReference type="EC" id="5.6.2.4"/>
    </reaction>
</comment>
<sequence>MPIPNPIGIQTRVLYLPEIGHFVILGTAGSGKTTLAILRAAYLAKTHCRSNEKVLLVTFNRTLVTYLQTLGEQGIRNLDIWNYHKFARGYLSRRNKMGWNEIASSGAKIRFINEALENVRKIYPDNSTLERPAEVFVEEIHWLQKTGITSLKEYEAVERIGRAGTWIARANRKYFYYVFNEYMRLRGQSGLRYDFEDLAGYVDEEFESDTSPRYYRHIIIDEGQDFSPAMLRSLAKAIPTDGSITYFGDVAQQIYGSRVSWRTAGLNNPQIYRFAQNYRNTKEIAALGLAISEQPFFPEDTDLVEPSFPRASGPKPALISFSSEEEELDYYIANVIIPNRTRTIVILVRSVETVDYIINKIRQKRITPQKLSKEMSVWNSRPGVSVGTYHSAKGLEFDTVILPFCTANRLPSPERVTALDNFEEALNEEVKLLYVGVTRAKSELYISYTGEVTVLLPTDPELYQM</sequence>
<protein>
    <recommendedName>
        <fullName evidence="7">DNA 3'-5' helicase</fullName>
        <ecNumber evidence="7">5.6.2.4</ecNumber>
    </recommendedName>
</protein>
<keyword evidence="1 9" id="KW-0547">Nucleotide-binding</keyword>
<name>A0ABX1YVL7_9BACL</name>
<evidence type="ECO:0000256" key="3">
    <source>
        <dbReference type="ARBA" id="ARBA00022806"/>
    </source>
</evidence>
<dbReference type="EC" id="5.6.2.4" evidence="7"/>
<evidence type="ECO:0000256" key="9">
    <source>
        <dbReference type="PROSITE-ProRule" id="PRU00560"/>
    </source>
</evidence>
<evidence type="ECO:0000256" key="6">
    <source>
        <dbReference type="ARBA" id="ARBA00034617"/>
    </source>
</evidence>
<evidence type="ECO:0000313" key="11">
    <source>
        <dbReference type="EMBL" id="NOU83896.1"/>
    </source>
</evidence>
<comment type="caution">
    <text evidence="11">The sequence shown here is derived from an EMBL/GenBank/DDBJ whole genome shotgun (WGS) entry which is preliminary data.</text>
</comment>
<evidence type="ECO:0000313" key="12">
    <source>
        <dbReference type="Proteomes" id="UP000596857"/>
    </source>
</evidence>
<dbReference type="InterPro" id="IPR000212">
    <property type="entry name" value="DNA_helicase_UvrD/REP"/>
</dbReference>
<dbReference type="InterPro" id="IPR014016">
    <property type="entry name" value="UvrD-like_ATP-bd"/>
</dbReference>
<reference evidence="11 12" key="1">
    <citation type="submission" date="2019-10" db="EMBL/GenBank/DDBJ databases">
        <title>Description of Paenibacillus terricola sp. nov.</title>
        <authorList>
            <person name="Carlier A."/>
            <person name="Qi S."/>
        </authorList>
    </citation>
    <scope>NUCLEOTIDE SEQUENCE [LARGE SCALE GENOMIC DNA]</scope>
    <source>
        <strain evidence="11 12">LMG 31459</strain>
    </source>
</reference>
<dbReference type="EMBL" id="WHOB01000097">
    <property type="protein sequence ID" value="NOU83896.1"/>
    <property type="molecule type" value="Genomic_DNA"/>
</dbReference>
<keyword evidence="3 9" id="KW-0347">Helicase</keyword>
<organism evidence="11 12">
    <name type="scientific">Paenibacillus phytohabitans</name>
    <dbReference type="NCBI Taxonomy" id="2654978"/>
    <lineage>
        <taxon>Bacteria</taxon>
        <taxon>Bacillati</taxon>
        <taxon>Bacillota</taxon>
        <taxon>Bacilli</taxon>
        <taxon>Bacillales</taxon>
        <taxon>Paenibacillaceae</taxon>
        <taxon>Paenibacillus</taxon>
    </lineage>
</organism>
<keyword evidence="12" id="KW-1185">Reference proteome</keyword>
<dbReference type="PROSITE" id="PS51198">
    <property type="entry name" value="UVRD_HELICASE_ATP_BIND"/>
    <property type="match status" value="1"/>
</dbReference>
<dbReference type="InterPro" id="IPR027417">
    <property type="entry name" value="P-loop_NTPase"/>
</dbReference>
<dbReference type="InterPro" id="IPR014017">
    <property type="entry name" value="DNA_helicase_UvrD-like_C"/>
</dbReference>
<keyword evidence="2 9" id="KW-0378">Hydrolase</keyword>
<dbReference type="Proteomes" id="UP000596857">
    <property type="component" value="Unassembled WGS sequence"/>
</dbReference>
<gene>
    <name evidence="11" type="ORF">GC101_34135</name>
</gene>
<evidence type="ECO:0000256" key="1">
    <source>
        <dbReference type="ARBA" id="ARBA00022741"/>
    </source>
</evidence>
<proteinExistence type="predicted"/>
<feature type="domain" description="UvrD-like helicase ATP-binding" evidence="10">
    <location>
        <begin position="5"/>
        <end position="294"/>
    </location>
</feature>
<evidence type="ECO:0000256" key="2">
    <source>
        <dbReference type="ARBA" id="ARBA00022801"/>
    </source>
</evidence>
<dbReference type="Pfam" id="PF00580">
    <property type="entry name" value="UvrD-helicase"/>
    <property type="match status" value="1"/>
</dbReference>
<keyword evidence="5" id="KW-0413">Isomerase</keyword>
<dbReference type="Pfam" id="PF13361">
    <property type="entry name" value="UvrD_C"/>
    <property type="match status" value="1"/>
</dbReference>
<dbReference type="SUPFAM" id="SSF52540">
    <property type="entry name" value="P-loop containing nucleoside triphosphate hydrolases"/>
    <property type="match status" value="1"/>
</dbReference>
<accession>A0ABX1YVL7</accession>
<evidence type="ECO:0000256" key="7">
    <source>
        <dbReference type="ARBA" id="ARBA00034808"/>
    </source>
</evidence>
<evidence type="ECO:0000256" key="5">
    <source>
        <dbReference type="ARBA" id="ARBA00023235"/>
    </source>
</evidence>
<dbReference type="RefSeq" id="WP_171720935.1">
    <property type="nucleotide sequence ID" value="NZ_WHOB01000097.1"/>
</dbReference>
<evidence type="ECO:0000259" key="10">
    <source>
        <dbReference type="PROSITE" id="PS51198"/>
    </source>
</evidence>
<dbReference type="Gene3D" id="3.40.50.300">
    <property type="entry name" value="P-loop containing nucleotide triphosphate hydrolases"/>
    <property type="match status" value="2"/>
</dbReference>
<evidence type="ECO:0000256" key="4">
    <source>
        <dbReference type="ARBA" id="ARBA00022840"/>
    </source>
</evidence>